<organism evidence="5">
    <name type="scientific">Graphocephala atropunctata</name>
    <dbReference type="NCBI Taxonomy" id="36148"/>
    <lineage>
        <taxon>Eukaryota</taxon>
        <taxon>Metazoa</taxon>
        <taxon>Ecdysozoa</taxon>
        <taxon>Arthropoda</taxon>
        <taxon>Hexapoda</taxon>
        <taxon>Insecta</taxon>
        <taxon>Pterygota</taxon>
        <taxon>Neoptera</taxon>
        <taxon>Paraneoptera</taxon>
        <taxon>Hemiptera</taxon>
        <taxon>Auchenorrhyncha</taxon>
        <taxon>Membracoidea</taxon>
        <taxon>Cicadellidae</taxon>
        <taxon>Cicadellinae</taxon>
        <taxon>Cicadellini</taxon>
        <taxon>Graphocephala</taxon>
    </lineage>
</organism>
<feature type="region of interest" description="Disordered" evidence="2">
    <location>
        <begin position="27"/>
        <end position="143"/>
    </location>
</feature>
<dbReference type="Pfam" id="PF01585">
    <property type="entry name" value="G-patch"/>
    <property type="match status" value="1"/>
</dbReference>
<feature type="non-terminal residue" evidence="5">
    <location>
        <position position="859"/>
    </location>
</feature>
<evidence type="ECO:0000259" key="4">
    <source>
        <dbReference type="PROSITE" id="PS50174"/>
    </source>
</evidence>
<dbReference type="GO" id="GO:0048024">
    <property type="term" value="P:regulation of mRNA splicing, via spliceosome"/>
    <property type="evidence" value="ECO:0007669"/>
    <property type="project" value="TreeGrafter"/>
</dbReference>
<feature type="compositionally biased region" description="Basic and acidic residues" evidence="2">
    <location>
        <begin position="341"/>
        <end position="354"/>
    </location>
</feature>
<feature type="compositionally biased region" description="Basic and acidic residues" evidence="2">
    <location>
        <begin position="462"/>
        <end position="478"/>
    </location>
</feature>
<dbReference type="AlphaFoldDB" id="A0A1B6L8V1"/>
<dbReference type="PANTHER" id="PTHR46528">
    <property type="entry name" value="PROTEIN SON"/>
    <property type="match status" value="1"/>
</dbReference>
<dbReference type="Pfam" id="PF14709">
    <property type="entry name" value="DND1_DSRM"/>
    <property type="match status" value="1"/>
</dbReference>
<evidence type="ECO:0008006" key="6">
    <source>
        <dbReference type="Google" id="ProtNLM"/>
    </source>
</evidence>
<feature type="region of interest" description="Disordered" evidence="2">
    <location>
        <begin position="213"/>
        <end position="249"/>
    </location>
</feature>
<feature type="region of interest" description="Disordered" evidence="2">
    <location>
        <begin position="315"/>
        <end position="478"/>
    </location>
</feature>
<sequence length="859" mass="97001">NEILCELFGAFNATPPPLDDIVSQSATVDKIQKKHKKHSKKKHKKLKKKKRSSSTDSKTSRESKKKSKKPKRVELKKSPSDCESVESRKKKKRKLGKFSASDTDSEDEPKSKKKKKYDKEEKKHNSEKVKIKQEKEESSSSKTKITDPLITTVHGSIQENILKYAVSKIVDKVIDSTNLASEICKSIANVGVTSKTLDVDCSAILVRQIKQEPTPNNRVSPPMDVQEPKEACTNPPKTSNGNSGVGHTGKSIPVADVFAEDLIDCGIKKDELKSQPDKTKSAGGKITIQNLKFSQVYQATVQKIEEEAKLKAEKYEEGELSESSSDPARSPTPSEPSSVESVKEKKLEEKDREQKRRHHHHRREKHRHHDRHRDKRRDSSRSREKSHGSRSLSDSRHRHRDRRSREKERERSRHRSGSRERERTRHRSASREREQTRHRSGSRERRRTTHSHNSHSHRSRSKSRDRTKRPAKDKIDKIKLLEIARKNALNMMKNPSGAADQTKVAITSGGKTVNELTDFCKLLSKKDADGHESISSNTSHSSDSESEKPFHHPFQIKDRPNSIVLNIRNSVALPVKSLQEKTAEQSRQLRLQFPVSSGQHHRKTESEWVPVSPKKTQEVVPTLSTQVAVINKPTTKHPRVFRDAPDPPSMDISSIVSQRLKAMRRLQENPADPDALTQMYAAQQNMQSWAESKQLPPGQFTGSTGVKVLSQAELASGFQAWARRDQLQVAAPVSSGMGMALLQKMGWRPGEGLGKNKEGTLQPLLLEVKMDKKGLVAQEELPVRQPHQILRGPPRSLEGKHPVSLLNEYCSRHKYGAPTFELVDEAGPDHKKNFLFKVRMPSVFKQTSAASALACFFLG</sequence>
<dbReference type="PROSITE" id="PS50137">
    <property type="entry name" value="DS_RBD"/>
    <property type="match status" value="1"/>
</dbReference>
<dbReference type="PANTHER" id="PTHR46528:SF1">
    <property type="entry name" value="PROTEIN SON"/>
    <property type="match status" value="1"/>
</dbReference>
<name>A0A1B6L8V1_9HEMI</name>
<dbReference type="InterPro" id="IPR000467">
    <property type="entry name" value="G_patch_dom"/>
</dbReference>
<feature type="domain" description="DRBM" evidence="3">
    <location>
        <begin position="801"/>
        <end position="840"/>
    </location>
</feature>
<feature type="region of interest" description="Disordered" evidence="2">
    <location>
        <begin position="528"/>
        <end position="555"/>
    </location>
</feature>
<evidence type="ECO:0000256" key="2">
    <source>
        <dbReference type="SAM" id="MobiDB-lite"/>
    </source>
</evidence>
<protein>
    <recommendedName>
        <fullName evidence="6">G-patch domain-containing protein</fullName>
    </recommendedName>
</protein>
<dbReference type="SMART" id="SM00358">
    <property type="entry name" value="DSRM"/>
    <property type="match status" value="1"/>
</dbReference>
<feature type="domain" description="G-patch" evidence="4">
    <location>
        <begin position="734"/>
        <end position="780"/>
    </location>
</feature>
<dbReference type="Gene3D" id="3.30.160.20">
    <property type="match status" value="1"/>
</dbReference>
<feature type="compositionally biased region" description="Basic residues" evidence="2">
    <location>
        <begin position="355"/>
        <end position="375"/>
    </location>
</feature>
<feature type="region of interest" description="Disordered" evidence="2">
    <location>
        <begin position="594"/>
        <end position="613"/>
    </location>
</feature>
<evidence type="ECO:0000259" key="3">
    <source>
        <dbReference type="PROSITE" id="PS50137"/>
    </source>
</evidence>
<keyword evidence="1" id="KW-0694">RNA-binding</keyword>
<dbReference type="SUPFAM" id="SSF54768">
    <property type="entry name" value="dsRNA-binding domain-like"/>
    <property type="match status" value="1"/>
</dbReference>
<dbReference type="GO" id="GO:0051726">
    <property type="term" value="P:regulation of cell cycle"/>
    <property type="evidence" value="ECO:0007669"/>
    <property type="project" value="InterPro"/>
</dbReference>
<feature type="compositionally biased region" description="Basic residues" evidence="2">
    <location>
        <begin position="444"/>
        <end position="461"/>
    </location>
</feature>
<dbReference type="PROSITE" id="PS50174">
    <property type="entry name" value="G_PATCH"/>
    <property type="match status" value="1"/>
</dbReference>
<feature type="non-terminal residue" evidence="5">
    <location>
        <position position="1"/>
    </location>
</feature>
<evidence type="ECO:0000256" key="1">
    <source>
        <dbReference type="PROSITE-ProRule" id="PRU00266"/>
    </source>
</evidence>
<dbReference type="EMBL" id="GEBQ01019912">
    <property type="protein sequence ID" value="JAT20065.1"/>
    <property type="molecule type" value="Transcribed_RNA"/>
</dbReference>
<feature type="compositionally biased region" description="Basic residues" evidence="2">
    <location>
        <begin position="32"/>
        <end position="52"/>
    </location>
</feature>
<dbReference type="SMART" id="SM00443">
    <property type="entry name" value="G_patch"/>
    <property type="match status" value="1"/>
</dbReference>
<reference evidence="5" key="1">
    <citation type="submission" date="2015-11" db="EMBL/GenBank/DDBJ databases">
        <title>De novo transcriptome assembly of four potential Pierce s Disease insect vectors from Arizona vineyards.</title>
        <authorList>
            <person name="Tassone E.E."/>
        </authorList>
    </citation>
    <scope>NUCLEOTIDE SEQUENCE</scope>
</reference>
<evidence type="ECO:0000313" key="5">
    <source>
        <dbReference type="EMBL" id="JAT20065.1"/>
    </source>
</evidence>
<dbReference type="GO" id="GO:0003723">
    <property type="term" value="F:RNA binding"/>
    <property type="evidence" value="ECO:0007669"/>
    <property type="project" value="UniProtKB-UniRule"/>
</dbReference>
<proteinExistence type="predicted"/>
<gene>
    <name evidence="5" type="ORF">g.15487</name>
</gene>
<feature type="compositionally biased region" description="Basic and acidic residues" evidence="2">
    <location>
        <begin position="117"/>
        <end position="139"/>
    </location>
</feature>
<feature type="compositionally biased region" description="Basic and acidic residues" evidence="2">
    <location>
        <begin position="542"/>
        <end position="555"/>
    </location>
</feature>
<accession>A0A1B6L8V1</accession>
<dbReference type="InterPro" id="IPR032922">
    <property type="entry name" value="SON"/>
</dbReference>
<dbReference type="InterPro" id="IPR014720">
    <property type="entry name" value="dsRBD_dom"/>
</dbReference>
<feature type="compositionally biased region" description="Basic and acidic residues" evidence="2">
    <location>
        <begin position="403"/>
        <end position="443"/>
    </location>
</feature>
<feature type="compositionally biased region" description="Basic and acidic residues" evidence="2">
    <location>
        <begin position="376"/>
        <end position="387"/>
    </location>
</feature>
<feature type="compositionally biased region" description="Low complexity" evidence="2">
    <location>
        <begin position="331"/>
        <end position="340"/>
    </location>
</feature>